<dbReference type="NCBIfam" id="NF003592">
    <property type="entry name" value="PRK05254.1-5"/>
    <property type="match status" value="1"/>
</dbReference>
<dbReference type="NCBIfam" id="NF003591">
    <property type="entry name" value="PRK05254.1-4"/>
    <property type="match status" value="1"/>
</dbReference>
<sequence length="253" mass="28223">MDVPVLFFGNKALSLGNRKSQESEMTDKLTWHDVLADEKEKPYFKKILTTVAAEREAGVTIYPPQKEVFNAFRFTELGDVKVVILGQDPYHGPGQAHGLAFSVRPGVAPPPSLVNMYKELEQSVPGFTRPSHGYLESWARQGVMLLNTVLTVQAGKAHSHANLGWETFTDKVISLINEHREGVVFLLWGSHAQKKGAIIDRNRHHVLQAPHPSPLSAHRGFFGCGHFVKTNQYLESRGEAPIDWMPVLPENAQ</sequence>
<evidence type="ECO:0000256" key="4">
    <source>
        <dbReference type="ARBA" id="ARBA00012030"/>
    </source>
</evidence>
<dbReference type="NCBIfam" id="NF003588">
    <property type="entry name" value="PRK05254.1-1"/>
    <property type="match status" value="1"/>
</dbReference>
<evidence type="ECO:0000313" key="13">
    <source>
        <dbReference type="EMBL" id="ABU75959.1"/>
    </source>
</evidence>
<dbReference type="SMART" id="SM00987">
    <property type="entry name" value="UreE_C"/>
    <property type="match status" value="1"/>
</dbReference>
<dbReference type="FunFam" id="3.40.470.10:FF:000001">
    <property type="entry name" value="Uracil-DNA glycosylase"/>
    <property type="match status" value="1"/>
</dbReference>
<dbReference type="SMART" id="SM00986">
    <property type="entry name" value="UDG"/>
    <property type="match status" value="1"/>
</dbReference>
<reference evidence="13 14" key="1">
    <citation type="journal article" date="2010" name="PLoS ONE">
        <title>Genome sequence of Cronobacter sakazakii BAA-894 and comparative genomic hybridization analysis with other Cronobacter species.</title>
        <authorList>
            <person name="Kucerova E."/>
            <person name="Clifton S.W."/>
            <person name="Xia X.Q."/>
            <person name="Long F."/>
            <person name="Porwollik S."/>
            <person name="Fulton L."/>
            <person name="Fronick C."/>
            <person name="Minx P."/>
            <person name="Kyung K."/>
            <person name="Warren W."/>
            <person name="Fulton R."/>
            <person name="Feng D."/>
            <person name="Wollam A."/>
            <person name="Shah N."/>
            <person name="Bhonagiri V."/>
            <person name="Nash W.E."/>
            <person name="Hallsworth-Pepin K."/>
            <person name="Wilson R.K."/>
            <person name="McClelland M."/>
            <person name="Forsythe S.J."/>
        </authorList>
    </citation>
    <scope>NUCLEOTIDE SEQUENCE [LARGE SCALE GENOMIC DNA]</scope>
    <source>
        <strain evidence="13 14">ATCC BAA-894</strain>
    </source>
</reference>
<gene>
    <name evidence="9" type="primary">ung</name>
    <name evidence="13" type="ordered locus">ESA_00680</name>
</gene>
<keyword evidence="7 9" id="KW-0378">Hydrolase</keyword>
<dbReference type="CDD" id="cd10027">
    <property type="entry name" value="UDG-F1-like"/>
    <property type="match status" value="1"/>
</dbReference>
<dbReference type="PANTHER" id="PTHR11264">
    <property type="entry name" value="URACIL-DNA GLYCOSYLASE"/>
    <property type="match status" value="1"/>
</dbReference>
<comment type="subcellular location">
    <subcellularLocation>
        <location evidence="9">Cytoplasm</location>
    </subcellularLocation>
</comment>
<evidence type="ECO:0000256" key="8">
    <source>
        <dbReference type="ARBA" id="ARBA00023204"/>
    </source>
</evidence>
<evidence type="ECO:0000256" key="2">
    <source>
        <dbReference type="ARBA" id="ARBA00002631"/>
    </source>
</evidence>
<dbReference type="InterPro" id="IPR002043">
    <property type="entry name" value="UDG_fam1"/>
</dbReference>
<name>A7MH18_CROS8</name>
<dbReference type="EC" id="3.2.2.27" evidence="4 9"/>
<dbReference type="InterPro" id="IPR005122">
    <property type="entry name" value="Uracil-DNA_glycosylase-like"/>
</dbReference>
<dbReference type="AlphaFoldDB" id="A7MH18"/>
<protein>
    <recommendedName>
        <fullName evidence="5 9">Uracil-DNA glycosylase</fullName>
        <shortName evidence="9">UDG</shortName>
        <ecNumber evidence="4 9">3.2.2.27</ecNumber>
    </recommendedName>
</protein>
<dbReference type="NCBIfam" id="NF003589">
    <property type="entry name" value="PRK05254.1-2"/>
    <property type="match status" value="1"/>
</dbReference>
<evidence type="ECO:0000256" key="5">
    <source>
        <dbReference type="ARBA" id="ARBA00018429"/>
    </source>
</evidence>
<keyword evidence="9" id="KW-0963">Cytoplasm</keyword>
<keyword evidence="8 9" id="KW-0234">DNA repair</keyword>
<dbReference type="HAMAP" id="MF_00148">
    <property type="entry name" value="UDG"/>
    <property type="match status" value="1"/>
</dbReference>
<dbReference type="PANTHER" id="PTHR11264:SF0">
    <property type="entry name" value="URACIL-DNA GLYCOSYLASE"/>
    <property type="match status" value="1"/>
</dbReference>
<comment type="function">
    <text evidence="2 9 11">Excises uracil residues from the DNA which can arise as a result of misincorporation of dUMP residues by DNA polymerase or due to deamination of cytosine.</text>
</comment>
<dbReference type="NCBIfam" id="TIGR00628">
    <property type="entry name" value="ung"/>
    <property type="match status" value="1"/>
</dbReference>
<evidence type="ECO:0000313" key="14">
    <source>
        <dbReference type="Proteomes" id="UP000000260"/>
    </source>
</evidence>
<evidence type="ECO:0000256" key="1">
    <source>
        <dbReference type="ARBA" id="ARBA00001400"/>
    </source>
</evidence>
<dbReference type="HOGENOM" id="CLU_032162_3_1_6"/>
<comment type="catalytic activity">
    <reaction evidence="1 9 11">
        <text>Hydrolyzes single-stranded DNA or mismatched double-stranded DNA and polynucleotides, releasing free uracil.</text>
        <dbReference type="EC" id="3.2.2.27"/>
    </reaction>
</comment>
<dbReference type="Pfam" id="PF03167">
    <property type="entry name" value="UDG"/>
    <property type="match status" value="1"/>
</dbReference>
<comment type="similarity">
    <text evidence="3 9 11">Belongs to the uracil-DNA glycosylase (UDG) superfamily. UNG family.</text>
</comment>
<accession>A7MH18</accession>
<evidence type="ECO:0000256" key="10">
    <source>
        <dbReference type="PROSITE-ProRule" id="PRU10072"/>
    </source>
</evidence>
<evidence type="ECO:0000259" key="12">
    <source>
        <dbReference type="SMART" id="SM00986"/>
    </source>
</evidence>
<proteinExistence type="inferred from homology"/>
<dbReference type="PROSITE" id="PS00130">
    <property type="entry name" value="U_DNA_GLYCOSYLASE"/>
    <property type="match status" value="1"/>
</dbReference>
<keyword evidence="6 9" id="KW-0227">DNA damage</keyword>
<evidence type="ECO:0000256" key="7">
    <source>
        <dbReference type="ARBA" id="ARBA00022801"/>
    </source>
</evidence>
<dbReference type="Gene3D" id="3.40.470.10">
    <property type="entry name" value="Uracil-DNA glycosylase-like domain"/>
    <property type="match status" value="1"/>
</dbReference>
<evidence type="ECO:0000256" key="11">
    <source>
        <dbReference type="RuleBase" id="RU003780"/>
    </source>
</evidence>
<evidence type="ECO:0000256" key="9">
    <source>
        <dbReference type="HAMAP-Rule" id="MF_00148"/>
    </source>
</evidence>
<feature type="domain" description="Uracil-DNA glycosylase-like" evidence="12">
    <location>
        <begin position="73"/>
        <end position="234"/>
    </location>
</feature>
<keyword evidence="14" id="KW-1185">Reference proteome</keyword>
<dbReference type="GO" id="GO:0005737">
    <property type="term" value="C:cytoplasm"/>
    <property type="evidence" value="ECO:0007669"/>
    <property type="project" value="UniProtKB-SubCell"/>
</dbReference>
<dbReference type="KEGG" id="esa:ESA_00680"/>
<dbReference type="InterPro" id="IPR036895">
    <property type="entry name" value="Uracil-DNA_glycosylase-like_sf"/>
</dbReference>
<dbReference type="InterPro" id="IPR018085">
    <property type="entry name" value="Ura-DNA_Glyclase_AS"/>
</dbReference>
<dbReference type="GO" id="GO:0004844">
    <property type="term" value="F:uracil DNA N-glycosylase activity"/>
    <property type="evidence" value="ECO:0007669"/>
    <property type="project" value="UniProtKB-UniRule"/>
</dbReference>
<dbReference type="GO" id="GO:0097510">
    <property type="term" value="P:base-excision repair, AP site formation via deaminated base removal"/>
    <property type="evidence" value="ECO:0007669"/>
    <property type="project" value="TreeGrafter"/>
</dbReference>
<dbReference type="EMBL" id="CP000783">
    <property type="protein sequence ID" value="ABU75959.1"/>
    <property type="molecule type" value="Genomic_DNA"/>
</dbReference>
<dbReference type="SUPFAM" id="SSF52141">
    <property type="entry name" value="Uracil-DNA glycosylase-like"/>
    <property type="match status" value="1"/>
</dbReference>
<evidence type="ECO:0000256" key="6">
    <source>
        <dbReference type="ARBA" id="ARBA00022763"/>
    </source>
</evidence>
<feature type="active site" description="Proton acceptor" evidence="9 10">
    <location>
        <position position="88"/>
    </location>
</feature>
<organism evidence="13 14">
    <name type="scientific">Cronobacter sakazakii (strain ATCC BAA-894)</name>
    <name type="common">Enterobacter sakazakii</name>
    <dbReference type="NCBI Taxonomy" id="290339"/>
    <lineage>
        <taxon>Bacteria</taxon>
        <taxon>Pseudomonadati</taxon>
        <taxon>Pseudomonadota</taxon>
        <taxon>Gammaproteobacteria</taxon>
        <taxon>Enterobacterales</taxon>
        <taxon>Enterobacteriaceae</taxon>
        <taxon>Cronobacter</taxon>
    </lineage>
</organism>
<dbReference type="Proteomes" id="UP000000260">
    <property type="component" value="Chromosome"/>
</dbReference>
<evidence type="ECO:0000256" key="3">
    <source>
        <dbReference type="ARBA" id="ARBA00008184"/>
    </source>
</evidence>